<evidence type="ECO:0000313" key="6">
    <source>
        <dbReference type="EMBL" id="GAA0204906.1"/>
    </source>
</evidence>
<comment type="similarity">
    <text evidence="1">Belongs to the membrane fusion protein (MFP) (TC 8.A.1) family.</text>
</comment>
<feature type="domain" description="Multidrug resistance protein MdtA-like barrel-sandwich hybrid" evidence="5">
    <location>
        <begin position="76"/>
        <end position="214"/>
    </location>
</feature>
<name>A0ABN0SXA9_9GAMM</name>
<dbReference type="NCBIfam" id="TIGR01730">
    <property type="entry name" value="RND_mfp"/>
    <property type="match status" value="1"/>
</dbReference>
<evidence type="ECO:0000256" key="3">
    <source>
        <dbReference type="SAM" id="MobiDB-lite"/>
    </source>
</evidence>
<dbReference type="Gene3D" id="2.40.420.20">
    <property type="match status" value="1"/>
</dbReference>
<gene>
    <name evidence="6" type="ORF">GCM10009123_10480</name>
</gene>
<dbReference type="Pfam" id="PF25917">
    <property type="entry name" value="BSH_RND"/>
    <property type="match status" value="1"/>
</dbReference>
<evidence type="ECO:0000256" key="2">
    <source>
        <dbReference type="SAM" id="Coils"/>
    </source>
</evidence>
<dbReference type="RefSeq" id="WP_343987611.1">
    <property type="nucleotide sequence ID" value="NZ_BAAAFM010000003.1"/>
</dbReference>
<evidence type="ECO:0000259" key="5">
    <source>
        <dbReference type="Pfam" id="PF25917"/>
    </source>
</evidence>
<keyword evidence="2" id="KW-0175">Coiled coil</keyword>
<protein>
    <recommendedName>
        <fullName evidence="5">Multidrug resistance protein MdtA-like barrel-sandwich hybrid domain-containing protein</fullName>
    </recommendedName>
</protein>
<feature type="region of interest" description="Disordered" evidence="3">
    <location>
        <begin position="384"/>
        <end position="406"/>
    </location>
</feature>
<evidence type="ECO:0000256" key="1">
    <source>
        <dbReference type="ARBA" id="ARBA00009477"/>
    </source>
</evidence>
<dbReference type="Gene3D" id="1.10.287.470">
    <property type="entry name" value="Helix hairpin bin"/>
    <property type="match status" value="1"/>
</dbReference>
<organism evidence="6 7">
    <name type="scientific">Kangiella japonica</name>
    <dbReference type="NCBI Taxonomy" id="647384"/>
    <lineage>
        <taxon>Bacteria</taxon>
        <taxon>Pseudomonadati</taxon>
        <taxon>Pseudomonadota</taxon>
        <taxon>Gammaproteobacteria</taxon>
        <taxon>Kangiellales</taxon>
        <taxon>Kangiellaceae</taxon>
        <taxon>Kangiella</taxon>
    </lineage>
</organism>
<keyword evidence="4" id="KW-0472">Membrane</keyword>
<feature type="transmembrane region" description="Helical" evidence="4">
    <location>
        <begin position="7"/>
        <end position="29"/>
    </location>
</feature>
<evidence type="ECO:0000313" key="7">
    <source>
        <dbReference type="Proteomes" id="UP001501221"/>
    </source>
</evidence>
<evidence type="ECO:0000256" key="4">
    <source>
        <dbReference type="SAM" id="Phobius"/>
    </source>
</evidence>
<dbReference type="Proteomes" id="UP001501221">
    <property type="component" value="Unassembled WGS sequence"/>
</dbReference>
<dbReference type="SUPFAM" id="SSF111369">
    <property type="entry name" value="HlyD-like secretion proteins"/>
    <property type="match status" value="1"/>
</dbReference>
<dbReference type="EMBL" id="BAAAFM010000003">
    <property type="protein sequence ID" value="GAA0204906.1"/>
    <property type="molecule type" value="Genomic_DNA"/>
</dbReference>
<comment type="caution">
    <text evidence="6">The sequence shown here is derived from an EMBL/GenBank/DDBJ whole genome shotgun (WGS) entry which is preliminary data.</text>
</comment>
<accession>A0ABN0SXA9</accession>
<sequence length="406" mass="44785">MSSKKKNLWFSTILPIALLVAVIIVVNMMTSSKPKAFSRKAPERVEMVNVEPVEFTDYQVFIDSYGNIEAATSSQLVAQVSGQVIAVAPNFKTGLPIKKGQKLLQIDDRDYQIEVRIARAEVANARLALNEEKARAEQALKDWKKINPNKKANSLVLREPQMASAQAKLDAAIARLEKAKLALSRTQVVAPYDGYIVKRLVSEGELINSNKPVAEIFASDSLEVRLPVASNKVQFLKSGDGEPAQVKLQADFAGNTESWIVPLDRSDSVIDKDTRQWYVTAKLPKDFLQKNPQVKVGQFVSAEIEGRLLKNVVIVPSTVLTSDNRVFKFTDGAVYRKNIKILWQDDKDTVIDPDGAETELELGDLVVTSRLNFVADGAKAKVNEQSSQVSRSVNDGLTSKSTNGVE</sequence>
<dbReference type="InterPro" id="IPR058625">
    <property type="entry name" value="MdtA-like_BSH"/>
</dbReference>
<dbReference type="InterPro" id="IPR006143">
    <property type="entry name" value="RND_pump_MFP"/>
</dbReference>
<dbReference type="Gene3D" id="2.40.30.170">
    <property type="match status" value="1"/>
</dbReference>
<keyword evidence="7" id="KW-1185">Reference proteome</keyword>
<keyword evidence="4" id="KW-0812">Transmembrane</keyword>
<reference evidence="6 7" key="1">
    <citation type="journal article" date="2019" name="Int. J. Syst. Evol. Microbiol.">
        <title>The Global Catalogue of Microorganisms (GCM) 10K type strain sequencing project: providing services to taxonomists for standard genome sequencing and annotation.</title>
        <authorList>
            <consortium name="The Broad Institute Genomics Platform"/>
            <consortium name="The Broad Institute Genome Sequencing Center for Infectious Disease"/>
            <person name="Wu L."/>
            <person name="Ma J."/>
        </authorList>
    </citation>
    <scope>NUCLEOTIDE SEQUENCE [LARGE SCALE GENOMIC DNA]</scope>
    <source>
        <strain evidence="6 7">JCM 16211</strain>
    </source>
</reference>
<keyword evidence="4" id="KW-1133">Transmembrane helix</keyword>
<proteinExistence type="inferred from homology"/>
<dbReference type="PANTHER" id="PTHR30469">
    <property type="entry name" value="MULTIDRUG RESISTANCE PROTEIN MDTA"/>
    <property type="match status" value="1"/>
</dbReference>
<feature type="coiled-coil region" evidence="2">
    <location>
        <begin position="115"/>
        <end position="182"/>
    </location>
</feature>
<dbReference type="PANTHER" id="PTHR30469:SF12">
    <property type="entry name" value="MULTIDRUG RESISTANCE PROTEIN MDTA"/>
    <property type="match status" value="1"/>
</dbReference>
<dbReference type="Gene3D" id="2.40.50.100">
    <property type="match status" value="1"/>
</dbReference>